<name>A0ABX8J1R1_9BACT</name>
<accession>A0ABX8J1R1</accession>
<keyword evidence="2" id="KW-1185">Reference proteome</keyword>
<evidence type="ECO:0000313" key="2">
    <source>
        <dbReference type="Proteomes" id="UP000683557"/>
    </source>
</evidence>
<reference evidence="1 2" key="1">
    <citation type="submission" date="2021-06" db="EMBL/GenBank/DDBJ databases">
        <title>Gemonas diversity in paddy soil.</title>
        <authorList>
            <person name="Liu G."/>
        </authorList>
    </citation>
    <scope>NUCLEOTIDE SEQUENCE [LARGE SCALE GENOMIC DNA]</scope>
    <source>
        <strain evidence="1 2">RG10</strain>
    </source>
</reference>
<organism evidence="1 2">
    <name type="scientific">Geomonas oryzisoli</name>
    <dbReference type="NCBI Taxonomy" id="2847992"/>
    <lineage>
        <taxon>Bacteria</taxon>
        <taxon>Pseudomonadati</taxon>
        <taxon>Thermodesulfobacteriota</taxon>
        <taxon>Desulfuromonadia</taxon>
        <taxon>Geobacterales</taxon>
        <taxon>Geobacteraceae</taxon>
        <taxon>Geomonas</taxon>
    </lineage>
</organism>
<dbReference type="RefSeq" id="WP_216798955.1">
    <property type="nucleotide sequence ID" value="NZ_CP076723.1"/>
</dbReference>
<evidence type="ECO:0000313" key="1">
    <source>
        <dbReference type="EMBL" id="QWV92133.1"/>
    </source>
</evidence>
<dbReference type="Proteomes" id="UP000683557">
    <property type="component" value="Chromosome"/>
</dbReference>
<gene>
    <name evidence="1" type="ORF">KP004_12975</name>
</gene>
<dbReference type="EMBL" id="CP076723">
    <property type="protein sequence ID" value="QWV92133.1"/>
    <property type="molecule type" value="Genomic_DNA"/>
</dbReference>
<protein>
    <recommendedName>
        <fullName evidence="3">Cytosolic protein</fullName>
    </recommendedName>
</protein>
<evidence type="ECO:0008006" key="3">
    <source>
        <dbReference type="Google" id="ProtNLM"/>
    </source>
</evidence>
<dbReference type="Pfam" id="PF19620">
    <property type="entry name" value="DUF6125"/>
    <property type="match status" value="1"/>
</dbReference>
<proteinExistence type="predicted"/>
<sequence length="194" mass="22064">MTHADNLQEIAAATQPEGDEGIQLLYSLSKEELVRIIVDDAKNWLAHDGVWFQSLEKKYGMDVAVDIDTDAWRLFTAIEAKRIMERLSMKPGGGIPALVECLKHRFYARLNLQECIEVSDTRAVFRMIDCRVQSARKRKGLPDHPCKSVGIVEYSEFARTIDPRIATRCIACPPDPHPEEFWCAWEFTLTSGQP</sequence>